<gene>
    <name evidence="1" type="ORF">JCM19274_2936</name>
</gene>
<dbReference type="Proteomes" id="UP000029643">
    <property type="component" value="Unassembled WGS sequence"/>
</dbReference>
<dbReference type="AlphaFoldDB" id="A0A090X798"/>
<organism evidence="1 2">
    <name type="scientific">Algibacter lectus</name>
    <dbReference type="NCBI Taxonomy" id="221126"/>
    <lineage>
        <taxon>Bacteria</taxon>
        <taxon>Pseudomonadati</taxon>
        <taxon>Bacteroidota</taxon>
        <taxon>Flavobacteriia</taxon>
        <taxon>Flavobacteriales</taxon>
        <taxon>Flavobacteriaceae</taxon>
        <taxon>Algibacter</taxon>
    </lineage>
</organism>
<evidence type="ECO:0000313" key="2">
    <source>
        <dbReference type="Proteomes" id="UP000029643"/>
    </source>
</evidence>
<proteinExistence type="predicted"/>
<protein>
    <submittedName>
        <fullName evidence="1">Uncharacterized protein</fullName>
    </submittedName>
</protein>
<name>A0A090X798_9FLAO</name>
<comment type="caution">
    <text evidence="1">The sequence shown here is derived from an EMBL/GenBank/DDBJ whole genome shotgun (WGS) entry which is preliminary data.</text>
</comment>
<dbReference type="RefSeq" id="WP_042501722.1">
    <property type="nucleotide sequence ID" value="NZ_BBNU01000039.1"/>
</dbReference>
<accession>A0A090X798</accession>
<dbReference type="EMBL" id="BBNU01000039">
    <property type="protein sequence ID" value="GAL82657.1"/>
    <property type="molecule type" value="Genomic_DNA"/>
</dbReference>
<evidence type="ECO:0000313" key="1">
    <source>
        <dbReference type="EMBL" id="GAL82657.1"/>
    </source>
</evidence>
<reference evidence="1 2" key="1">
    <citation type="journal article" date="2014" name="Genome Announc.">
        <title>Draft Genome Sequences of Marine Flavobacterium Algibacter lectus Strains SS8 and NR4.</title>
        <authorList>
            <person name="Takatani N."/>
            <person name="Nakanishi M."/>
            <person name="Meirelles P."/>
            <person name="Mino S."/>
            <person name="Suda W."/>
            <person name="Oshima K."/>
            <person name="Hattori M."/>
            <person name="Ohkuma M."/>
            <person name="Hosokawa M."/>
            <person name="Miyashita K."/>
            <person name="Thompson F.L."/>
            <person name="Niwa A."/>
            <person name="Sawabe T."/>
            <person name="Sawabe T."/>
        </authorList>
    </citation>
    <scope>NUCLEOTIDE SEQUENCE [LARGE SCALE GENOMIC DNA]</scope>
    <source>
        <strain evidence="2">JCM19274</strain>
    </source>
</reference>
<sequence length="469" mass="54162">MDKKQIIITENHSDIVESQVQKITEFLTNLGLPSDNIIATNKERAIINQTLPDYISQLPTELKKDARYLSKFVVGAGFGLFDYALNSIWNEVTLALRNKAITYGLDIFFDASVGGKMRELYNSEEDLAGLKDNTLLNTCKKLELISETTYKKLAHILDMRNDIGISHPTNYTINAFELMGWFQTCIQDVLQDMPSDSAIQVKAFIENLKNLEETIEDDKVEKIKGQISSLSSLHCSRILRTIFGLYVSEDSSQILRKNISKMIPIIWNASVDDVKYKIGIIVEGYNNNLHTKKYEKGCEFFEIANGNKYRTESERIINLENLSNELREAHFGRDNYYTEVPIIKKIMTYFEDSTDIPNEIALNLIHSVMLCRIGGGYTYKRGVSPHGREYYDRFFNILKDEFIPLFMAQLCEFDIQQKLGRNIAMEQALEMIKEVKHNIINERYVESLDYLLAKFHIREEQFLIPNLKN</sequence>